<sequence>MSPHVEVSTALLALDHPDSTVFAEALVEKLIVCHFTSGTFTADEFHHYSAWLLKASRKRLAQMDRTATILS</sequence>
<accession>A0ABX2QTE3</accession>
<organism evidence="1 2">
    <name type="scientific">Pseudomonas reactans</name>
    <dbReference type="NCBI Taxonomy" id="117680"/>
    <lineage>
        <taxon>Bacteria</taxon>
        <taxon>Pseudomonadati</taxon>
        <taxon>Pseudomonadota</taxon>
        <taxon>Gammaproteobacteria</taxon>
        <taxon>Pseudomonadales</taxon>
        <taxon>Pseudomonadaceae</taxon>
        <taxon>Pseudomonas</taxon>
    </lineage>
</organism>
<name>A0ABX2QTE3_9PSED</name>
<proteinExistence type="predicted"/>
<keyword evidence="2" id="KW-1185">Reference proteome</keyword>
<evidence type="ECO:0000313" key="1">
    <source>
        <dbReference type="EMBL" id="NWD94174.1"/>
    </source>
</evidence>
<dbReference type="Proteomes" id="UP000572863">
    <property type="component" value="Unassembled WGS sequence"/>
</dbReference>
<dbReference type="EMBL" id="JACARY010000009">
    <property type="protein sequence ID" value="NWD94174.1"/>
    <property type="molecule type" value="Genomic_DNA"/>
</dbReference>
<gene>
    <name evidence="1" type="ORF">HX871_07085</name>
</gene>
<reference evidence="1 2" key="1">
    <citation type="submission" date="2020-04" db="EMBL/GenBank/DDBJ databases">
        <title>Molecular characterization of pseudomonads from Agaricus bisporus reveal novel blotch 2 pathogens in Western Europe.</title>
        <authorList>
            <person name="Taparia T."/>
            <person name="Krijger M."/>
            <person name="Haynes E."/>
            <person name="Elpinstone J.G."/>
            <person name="Noble R."/>
            <person name="Van Der Wolf J."/>
        </authorList>
    </citation>
    <scope>NUCLEOTIDE SEQUENCE [LARGE SCALE GENOMIC DNA]</scope>
    <source>
        <strain evidence="1 2">P7774</strain>
    </source>
</reference>
<comment type="caution">
    <text evidence="1">The sequence shown here is derived from an EMBL/GenBank/DDBJ whole genome shotgun (WGS) entry which is preliminary data.</text>
</comment>
<protein>
    <submittedName>
        <fullName evidence="1">Uncharacterized protein</fullName>
    </submittedName>
</protein>
<dbReference type="RefSeq" id="WP_177049250.1">
    <property type="nucleotide sequence ID" value="NZ_JACAQM010000001.1"/>
</dbReference>
<evidence type="ECO:0000313" key="2">
    <source>
        <dbReference type="Proteomes" id="UP000572863"/>
    </source>
</evidence>